<feature type="transmembrane region" description="Helical" evidence="1">
    <location>
        <begin position="46"/>
        <end position="70"/>
    </location>
</feature>
<gene>
    <name evidence="2" type="ORF">CCMA1212_005327</name>
</gene>
<accession>A0ABY2H6V1</accession>
<feature type="transmembrane region" description="Helical" evidence="1">
    <location>
        <begin position="237"/>
        <end position="256"/>
    </location>
</feature>
<evidence type="ECO:0008006" key="4">
    <source>
        <dbReference type="Google" id="ProtNLM"/>
    </source>
</evidence>
<feature type="transmembrane region" description="Helical" evidence="1">
    <location>
        <begin position="204"/>
        <end position="225"/>
    </location>
</feature>
<dbReference type="GeneID" id="300577040"/>
<dbReference type="RefSeq" id="XP_073558884.1">
    <property type="nucleotide sequence ID" value="XM_073702590.1"/>
</dbReference>
<keyword evidence="1" id="KW-0812">Transmembrane</keyword>
<feature type="transmembrane region" description="Helical" evidence="1">
    <location>
        <begin position="467"/>
        <end position="486"/>
    </location>
</feature>
<organism evidence="2 3">
    <name type="scientific">Trichoderma ghanense</name>
    <dbReference type="NCBI Taxonomy" id="65468"/>
    <lineage>
        <taxon>Eukaryota</taxon>
        <taxon>Fungi</taxon>
        <taxon>Dikarya</taxon>
        <taxon>Ascomycota</taxon>
        <taxon>Pezizomycotina</taxon>
        <taxon>Sordariomycetes</taxon>
        <taxon>Hypocreomycetidae</taxon>
        <taxon>Hypocreales</taxon>
        <taxon>Hypocreaceae</taxon>
        <taxon>Trichoderma</taxon>
    </lineage>
</organism>
<evidence type="ECO:0000256" key="1">
    <source>
        <dbReference type="SAM" id="Phobius"/>
    </source>
</evidence>
<keyword evidence="1" id="KW-0472">Membrane</keyword>
<dbReference type="EMBL" id="PPTA01000006">
    <property type="protein sequence ID" value="TFB02683.1"/>
    <property type="molecule type" value="Genomic_DNA"/>
</dbReference>
<proteinExistence type="predicted"/>
<comment type="caution">
    <text evidence="2">The sequence shown here is derived from an EMBL/GenBank/DDBJ whole genome shotgun (WGS) entry which is preliminary data.</text>
</comment>
<name>A0ABY2H6V1_9HYPO</name>
<reference evidence="2 3" key="1">
    <citation type="submission" date="2018-01" db="EMBL/GenBank/DDBJ databases">
        <title>Genome characterization of the sugarcane-associated fungus Trichoderma ghanense CCMA-1212 and their application in lignocelulose bioconversion.</title>
        <authorList>
            <person name="Steindorff A.S."/>
            <person name="Mendes T.D."/>
            <person name="Vilela E.S.D."/>
            <person name="Rodrigues D.S."/>
            <person name="Formighieri E.F."/>
            <person name="Melo I.S."/>
            <person name="Favaro L.C.L."/>
        </authorList>
    </citation>
    <scope>NUCLEOTIDE SEQUENCE [LARGE SCALE GENOMIC DNA]</scope>
    <source>
        <strain evidence="2 3">CCMA-1212</strain>
    </source>
</reference>
<evidence type="ECO:0000313" key="3">
    <source>
        <dbReference type="Proteomes" id="UP001642720"/>
    </source>
</evidence>
<evidence type="ECO:0000313" key="2">
    <source>
        <dbReference type="EMBL" id="TFB02683.1"/>
    </source>
</evidence>
<keyword evidence="3" id="KW-1185">Reference proteome</keyword>
<dbReference type="PANTHER" id="PTHR42101:SF1">
    <property type="entry name" value="LOW TEMPERATURE REQUIREMENT A"/>
    <property type="match status" value="1"/>
</dbReference>
<dbReference type="Proteomes" id="UP001642720">
    <property type="component" value="Unassembled WGS sequence"/>
</dbReference>
<feature type="non-terminal residue" evidence="2">
    <location>
        <position position="1"/>
    </location>
</feature>
<dbReference type="PANTHER" id="PTHR42101">
    <property type="entry name" value="CHROMOSOME 16, WHOLE GENOME SHOTGUN SEQUENCE"/>
    <property type="match status" value="1"/>
</dbReference>
<protein>
    <recommendedName>
        <fullName evidence="4">Transmembrane protein</fullName>
    </recommendedName>
</protein>
<keyword evidence="1" id="KW-1133">Transmembrane helix</keyword>
<feature type="transmembrane region" description="Helical" evidence="1">
    <location>
        <begin position="140"/>
        <end position="160"/>
    </location>
</feature>
<feature type="transmembrane region" description="Helical" evidence="1">
    <location>
        <begin position="435"/>
        <end position="455"/>
    </location>
</feature>
<sequence length="506" mass="56214">CSVNTLAHGQGPEAAAYASTSLQLTKSPLAEEITSKRQHLKTPGSLTSLLILMLTMVWSLPRLLWTTWLLKTLYNLPYVTDSVWERVCRAVHLAVMVGFAELGPFDFIKEAKSVFRAMCTYFMIVFQIGEHREGRKSLMIARGFHLLFAVIYLTLSFLSIDETSSVVTVSWYIGPITEVVIHLGLSCIKALSLSDTDLSEHMNLLTLIILGEGAIIIARNIQTLVKNTFMKSSGNMWSAALIGVVTCAVALIYFAYQMYSDWMHSGRLAHTRQMLWVSWHLSFHVALELLLEGGNQFIAWSQVLQSIKSAAQSIADITHELPTNPATRGVVQALNETVTELLEPYSPEDEIAAWDDVERTYKSLLALPNSFWTESGRLPNNDAEMAPWLNGTGDLAQTILNGIFACSASLHLQRSPGPLMYNAAYLATAHKFRTVLIYGFITAGLVLILMTALHVVCKQRGWSVFNVLRAMFTVGMGFGLALISLLRFNQGALSNFLPTQKESREL</sequence>